<keyword evidence="2" id="KW-1003">Cell membrane</keyword>
<evidence type="ECO:0000313" key="7">
    <source>
        <dbReference type="EMBL" id="PZV99853.1"/>
    </source>
</evidence>
<dbReference type="InterPro" id="IPR001851">
    <property type="entry name" value="ABC_transp_permease"/>
</dbReference>
<feature type="transmembrane region" description="Helical" evidence="6">
    <location>
        <begin position="103"/>
        <end position="121"/>
    </location>
</feature>
<protein>
    <submittedName>
        <fullName evidence="7">Nucleoside ABC transporter membrane protein</fullName>
    </submittedName>
</protein>
<feature type="transmembrane region" description="Helical" evidence="6">
    <location>
        <begin position="33"/>
        <end position="52"/>
    </location>
</feature>
<keyword evidence="5 6" id="KW-0472">Membrane</keyword>
<evidence type="ECO:0000256" key="2">
    <source>
        <dbReference type="ARBA" id="ARBA00022475"/>
    </source>
</evidence>
<dbReference type="PANTHER" id="PTHR43370:SF1">
    <property type="entry name" value="GUANOSINE ABC TRANSPORTER PERMEASE PROTEIN NUPQ"/>
    <property type="match status" value="1"/>
</dbReference>
<feature type="transmembrane region" description="Helical" evidence="6">
    <location>
        <begin position="230"/>
        <end position="260"/>
    </location>
</feature>
<evidence type="ECO:0000256" key="6">
    <source>
        <dbReference type="SAM" id="Phobius"/>
    </source>
</evidence>
<dbReference type="RefSeq" id="WP_111518651.1">
    <property type="nucleotide sequence ID" value="NZ_QKUB01000006.1"/>
</dbReference>
<feature type="transmembrane region" description="Helical" evidence="6">
    <location>
        <begin position="201"/>
        <end position="224"/>
    </location>
</feature>
<evidence type="ECO:0000256" key="5">
    <source>
        <dbReference type="ARBA" id="ARBA00023136"/>
    </source>
</evidence>
<comment type="caution">
    <text evidence="7">The sequence shown here is derived from an EMBL/GenBank/DDBJ whole genome shotgun (WGS) entry which is preliminary data.</text>
</comment>
<organism evidence="7 8">
    <name type="scientific">Metamycoplasma auris</name>
    <dbReference type="NCBI Taxonomy" id="51363"/>
    <lineage>
        <taxon>Bacteria</taxon>
        <taxon>Bacillati</taxon>
        <taxon>Mycoplasmatota</taxon>
        <taxon>Mycoplasmoidales</taxon>
        <taxon>Metamycoplasmataceae</taxon>
        <taxon>Metamycoplasma</taxon>
    </lineage>
</organism>
<proteinExistence type="predicted"/>
<keyword evidence="4 6" id="KW-1133">Transmembrane helix</keyword>
<comment type="subcellular location">
    <subcellularLocation>
        <location evidence="1">Cell membrane</location>
        <topology evidence="1">Multi-pass membrane protein</topology>
    </subcellularLocation>
</comment>
<keyword evidence="3 6" id="KW-0812">Transmembrane</keyword>
<evidence type="ECO:0000256" key="3">
    <source>
        <dbReference type="ARBA" id="ARBA00022692"/>
    </source>
</evidence>
<feature type="transmembrane region" description="Helical" evidence="6">
    <location>
        <begin position="148"/>
        <end position="168"/>
    </location>
</feature>
<name>A0A2W7G1N3_9BACT</name>
<gene>
    <name evidence="7" type="ORF">BCF89_10610</name>
</gene>
<dbReference type="AlphaFoldDB" id="A0A2W7G1N3"/>
<feature type="transmembrane region" description="Helical" evidence="6">
    <location>
        <begin position="272"/>
        <end position="294"/>
    </location>
</feature>
<dbReference type="EMBL" id="QKUB01000006">
    <property type="protein sequence ID" value="PZV99853.1"/>
    <property type="molecule type" value="Genomic_DNA"/>
</dbReference>
<evidence type="ECO:0000313" key="8">
    <source>
        <dbReference type="Proteomes" id="UP000249646"/>
    </source>
</evidence>
<accession>A0A2W7G1N3</accession>
<dbReference type="Proteomes" id="UP000249646">
    <property type="component" value="Unassembled WGS sequence"/>
</dbReference>
<reference evidence="7 8" key="1">
    <citation type="submission" date="2018-06" db="EMBL/GenBank/DDBJ databases">
        <title>Genomic Encyclopedia of Archaeal and Bacterial Type Strains, Phase II (KMG-II): from individual species to whole genera.</title>
        <authorList>
            <person name="Goeker M."/>
        </authorList>
    </citation>
    <scope>NUCLEOTIDE SEQUENCE [LARGE SCALE GENOMIC DNA]</scope>
    <source>
        <strain evidence="7 8">ATCC 51348</strain>
    </source>
</reference>
<dbReference type="CDD" id="cd06580">
    <property type="entry name" value="TM_PBP1_transp_TpRbsC_like"/>
    <property type="match status" value="1"/>
</dbReference>
<feature type="transmembrane region" description="Helical" evidence="6">
    <location>
        <begin position="6"/>
        <end position="26"/>
    </location>
</feature>
<sequence>MALAINTYSSLLIFFCIFTLGGISGMFSEKVGIVNIGINGMMVIGTATYLVFTDVLSKVTGQYVSSGWWQIPATLFASLCAAAFALLHGFVTIKLKSDHTVSGFALNLLAFGIAIILLDFFGNGNKKPVMGIVELKYAVEVGSQSIEIISWKVAITILIIALGAFALYKTKWGLRCRAIGENPQAADVAGINVYKYKWEGIIISGAIAGVAGSIFAQSFPASFFGDVRGYGYLALSIMIMGQWNIFIITGVSFVFSFLYALSSSSGAFIPSLVPYSPLLEITPYLLSLVVIMIMSKRSHAPAASGIAYDKSIR</sequence>
<keyword evidence="8" id="KW-1185">Reference proteome</keyword>
<evidence type="ECO:0000256" key="4">
    <source>
        <dbReference type="ARBA" id="ARBA00022989"/>
    </source>
</evidence>
<feature type="transmembrane region" description="Helical" evidence="6">
    <location>
        <begin position="72"/>
        <end position="91"/>
    </location>
</feature>
<evidence type="ECO:0000256" key="1">
    <source>
        <dbReference type="ARBA" id="ARBA00004651"/>
    </source>
</evidence>
<dbReference type="PANTHER" id="PTHR43370">
    <property type="entry name" value="SUGAR ABC TRANSPORTER INTEGRAL MEMBRANE PROTEIN-RELATED"/>
    <property type="match status" value="1"/>
</dbReference>
<dbReference type="OrthoDB" id="9792579at2"/>
<dbReference type="GO" id="GO:0005886">
    <property type="term" value="C:plasma membrane"/>
    <property type="evidence" value="ECO:0007669"/>
    <property type="project" value="UniProtKB-SubCell"/>
</dbReference>
<dbReference type="Pfam" id="PF02653">
    <property type="entry name" value="BPD_transp_2"/>
    <property type="match status" value="1"/>
</dbReference>
<dbReference type="GO" id="GO:0022857">
    <property type="term" value="F:transmembrane transporter activity"/>
    <property type="evidence" value="ECO:0007669"/>
    <property type="project" value="InterPro"/>
</dbReference>